<dbReference type="AlphaFoldDB" id="A0A9P4UV09"/>
<organism evidence="1 2">
    <name type="scientific">Polyplosphaeria fusca</name>
    <dbReference type="NCBI Taxonomy" id="682080"/>
    <lineage>
        <taxon>Eukaryota</taxon>
        <taxon>Fungi</taxon>
        <taxon>Dikarya</taxon>
        <taxon>Ascomycota</taxon>
        <taxon>Pezizomycotina</taxon>
        <taxon>Dothideomycetes</taxon>
        <taxon>Pleosporomycetidae</taxon>
        <taxon>Pleosporales</taxon>
        <taxon>Tetraplosphaeriaceae</taxon>
        <taxon>Polyplosphaeria</taxon>
    </lineage>
</organism>
<reference evidence="1" key="1">
    <citation type="journal article" date="2020" name="Stud. Mycol.">
        <title>101 Dothideomycetes genomes: a test case for predicting lifestyles and emergence of pathogens.</title>
        <authorList>
            <person name="Haridas S."/>
            <person name="Albert R."/>
            <person name="Binder M."/>
            <person name="Bloem J."/>
            <person name="Labutti K."/>
            <person name="Salamov A."/>
            <person name="Andreopoulos B."/>
            <person name="Baker S."/>
            <person name="Barry K."/>
            <person name="Bills G."/>
            <person name="Bluhm B."/>
            <person name="Cannon C."/>
            <person name="Castanera R."/>
            <person name="Culley D."/>
            <person name="Daum C."/>
            <person name="Ezra D."/>
            <person name="Gonzalez J."/>
            <person name="Henrissat B."/>
            <person name="Kuo A."/>
            <person name="Liang C."/>
            <person name="Lipzen A."/>
            <person name="Lutzoni F."/>
            <person name="Magnuson J."/>
            <person name="Mondo S."/>
            <person name="Nolan M."/>
            <person name="Ohm R."/>
            <person name="Pangilinan J."/>
            <person name="Park H.-J."/>
            <person name="Ramirez L."/>
            <person name="Alfaro M."/>
            <person name="Sun H."/>
            <person name="Tritt A."/>
            <person name="Yoshinaga Y."/>
            <person name="Zwiers L.-H."/>
            <person name="Turgeon B."/>
            <person name="Goodwin S."/>
            <person name="Spatafora J."/>
            <person name="Crous P."/>
            <person name="Grigoriev I."/>
        </authorList>
    </citation>
    <scope>NUCLEOTIDE SEQUENCE</scope>
    <source>
        <strain evidence="1">CBS 125425</strain>
    </source>
</reference>
<keyword evidence="2" id="KW-1185">Reference proteome</keyword>
<sequence>HVVLGDYAKVQSEAMYINRQSHWAIHEIPNPEDAGSVRVVVLAVLTSWLCETINWRVEKVLHRDAPAIISETEEKEMLTRKKVFEKVPQWAKGVSKLKK</sequence>
<dbReference type="OrthoDB" id="5422293at2759"/>
<accession>A0A9P4UV09</accession>
<feature type="non-terminal residue" evidence="1">
    <location>
        <position position="1"/>
    </location>
</feature>
<protein>
    <submittedName>
        <fullName evidence="1">Uncharacterized protein</fullName>
    </submittedName>
</protein>
<dbReference type="Proteomes" id="UP000799444">
    <property type="component" value="Unassembled WGS sequence"/>
</dbReference>
<evidence type="ECO:0000313" key="2">
    <source>
        <dbReference type="Proteomes" id="UP000799444"/>
    </source>
</evidence>
<dbReference type="EMBL" id="ML996315">
    <property type="protein sequence ID" value="KAF2727739.1"/>
    <property type="molecule type" value="Genomic_DNA"/>
</dbReference>
<gene>
    <name evidence="1" type="ORF">EJ04DRAFT_450779</name>
</gene>
<name>A0A9P4UV09_9PLEO</name>
<comment type="caution">
    <text evidence="1">The sequence shown here is derived from an EMBL/GenBank/DDBJ whole genome shotgun (WGS) entry which is preliminary data.</text>
</comment>
<evidence type="ECO:0000313" key="1">
    <source>
        <dbReference type="EMBL" id="KAF2727739.1"/>
    </source>
</evidence>
<proteinExistence type="predicted"/>